<dbReference type="InterPro" id="IPR024960">
    <property type="entry name" value="PEMT/MFAP"/>
</dbReference>
<keyword evidence="21" id="KW-1185">Reference proteome</keyword>
<feature type="topological domain" description="Lumenal" evidence="17">
    <location>
        <begin position="44"/>
        <end position="55"/>
    </location>
</feature>
<keyword evidence="4 17" id="KW-0489">Methyltransferase</keyword>
<reference evidence="20 21" key="1">
    <citation type="submission" date="2014-09" db="EMBL/GenBank/DDBJ databases">
        <authorList>
            <person name="Magalhaes I.L.F."/>
            <person name="Oliveira U."/>
            <person name="Santos F.R."/>
            <person name="Vidigal T.H.D.A."/>
            <person name="Brescovit A.D."/>
            <person name="Santos A.J."/>
        </authorList>
    </citation>
    <scope>NUCLEOTIDE SEQUENCE [LARGE SCALE GENOMIC DNA]</scope>
</reference>
<comment type="pathway">
    <text evidence="2">Lipid metabolism.</text>
</comment>
<feature type="transmembrane region" description="Helical" evidence="19">
    <location>
        <begin position="20"/>
        <end position="39"/>
    </location>
</feature>
<evidence type="ECO:0000256" key="8">
    <source>
        <dbReference type="ARBA" id="ARBA00022824"/>
    </source>
</evidence>
<keyword evidence="14 17" id="KW-1208">Phospholipid metabolism</keyword>
<keyword evidence="8 17" id="KW-0256">Endoplasmic reticulum</keyword>
<feature type="region of interest" description="Disordered" evidence="18">
    <location>
        <begin position="213"/>
        <end position="247"/>
    </location>
</feature>
<evidence type="ECO:0000256" key="7">
    <source>
        <dbReference type="ARBA" id="ARBA00022692"/>
    </source>
</evidence>
<comment type="catalytic activity">
    <reaction evidence="16 17">
        <text>a 1,2-diacyl-sn-glycero-3-phospho-N-methylethanolamine + S-adenosyl-L-methionine = a 1,2-diacyl-sn-glycero-3-phospho-N,N-dimethylethanolamine + S-adenosyl-L-homocysteine + H(+)</text>
        <dbReference type="Rhea" id="RHEA:32735"/>
        <dbReference type="ChEBI" id="CHEBI:15378"/>
        <dbReference type="ChEBI" id="CHEBI:57856"/>
        <dbReference type="ChEBI" id="CHEBI:59789"/>
        <dbReference type="ChEBI" id="CHEBI:64572"/>
        <dbReference type="ChEBI" id="CHEBI:64573"/>
        <dbReference type="EC" id="2.1.1.71"/>
    </reaction>
</comment>
<protein>
    <recommendedName>
        <fullName evidence="17">Phosphatidyl-N-methylethanolamine N-methyltransferase</fullName>
        <ecNumber evidence="17">2.1.1.71</ecNumber>
    </recommendedName>
    <alternativeName>
        <fullName evidence="17">Phospholipid methyltransferase</fullName>
        <shortName evidence="17">PLMT</shortName>
    </alternativeName>
</protein>
<keyword evidence="13 17" id="KW-0594">Phospholipid biosynthesis</keyword>
<evidence type="ECO:0000256" key="6">
    <source>
        <dbReference type="ARBA" id="ARBA00022691"/>
    </source>
</evidence>
<dbReference type="GO" id="GO:0006656">
    <property type="term" value="P:phosphatidylcholine biosynthetic process"/>
    <property type="evidence" value="ECO:0007669"/>
    <property type="project" value="UniProtKB-UniRule"/>
</dbReference>
<dbReference type="HAMAP" id="MF_03216">
    <property type="entry name" value="PLMT"/>
    <property type="match status" value="1"/>
</dbReference>
<keyword evidence="12 17" id="KW-0472">Membrane</keyword>
<evidence type="ECO:0000256" key="17">
    <source>
        <dbReference type="HAMAP-Rule" id="MF_03216"/>
    </source>
</evidence>
<dbReference type="PANTHER" id="PTHR15458">
    <property type="entry name" value="PHOSPHATIDYLETHANOLAMINE N-METHYLTRANSFERASE"/>
    <property type="match status" value="1"/>
</dbReference>
<dbReference type="EC" id="2.1.1.71" evidence="17"/>
<evidence type="ECO:0000313" key="20">
    <source>
        <dbReference type="EMBL" id="CEH12966.1"/>
    </source>
</evidence>
<feature type="transmembrane region" description="Helical" evidence="19">
    <location>
        <begin position="98"/>
        <end position="122"/>
    </location>
</feature>
<comment type="catalytic activity">
    <reaction evidence="15">
        <text>a 1,2-diacyl-sn-glycero-3-phospho-N,N-dimethylethanolamine + S-adenosyl-L-methionine = a 1,2-diacyl-sn-glycero-3-phosphocholine + S-adenosyl-L-homocysteine + H(+)</text>
        <dbReference type="Rhea" id="RHEA:32739"/>
        <dbReference type="ChEBI" id="CHEBI:15378"/>
        <dbReference type="ChEBI" id="CHEBI:57643"/>
        <dbReference type="ChEBI" id="CHEBI:57856"/>
        <dbReference type="ChEBI" id="CHEBI:59789"/>
        <dbReference type="ChEBI" id="CHEBI:64572"/>
        <dbReference type="EC" id="2.1.1.71"/>
    </reaction>
</comment>
<keyword evidence="7 17" id="KW-0812">Transmembrane</keyword>
<dbReference type="EMBL" id="CCYA01000192">
    <property type="protein sequence ID" value="CEH12966.1"/>
    <property type="molecule type" value="Genomic_DNA"/>
</dbReference>
<feature type="topological domain" description="Cytoplasmic" evidence="17">
    <location>
        <begin position="78"/>
        <end position="104"/>
    </location>
</feature>
<evidence type="ECO:0000256" key="13">
    <source>
        <dbReference type="ARBA" id="ARBA00023209"/>
    </source>
</evidence>
<evidence type="ECO:0000256" key="12">
    <source>
        <dbReference type="ARBA" id="ARBA00023136"/>
    </source>
</evidence>
<keyword evidence="3 17" id="KW-0444">Lipid biosynthesis</keyword>
<accession>A0A0P1BAG7</accession>
<feature type="binding site" evidence="17">
    <location>
        <begin position="109"/>
        <end position="111"/>
    </location>
    <ligand>
        <name>S-adenosyl-L-methionine</name>
        <dbReference type="ChEBI" id="CHEBI:59789"/>
    </ligand>
</feature>
<dbReference type="PANTHER" id="PTHR15458:SF5">
    <property type="entry name" value="PHOSPHATIDYLETHANOLAMINE N-METHYLTRANSFERASE"/>
    <property type="match status" value="1"/>
</dbReference>
<dbReference type="GO" id="GO:0000773">
    <property type="term" value="F:phosphatidyl-N-methylethanolamine N-methyltransferase activity"/>
    <property type="evidence" value="ECO:0007669"/>
    <property type="project" value="UniProtKB-UniRule"/>
</dbReference>
<evidence type="ECO:0000256" key="9">
    <source>
        <dbReference type="ARBA" id="ARBA00022989"/>
    </source>
</evidence>
<evidence type="ECO:0000256" key="16">
    <source>
        <dbReference type="ARBA" id="ARBA00052459"/>
    </source>
</evidence>
<feature type="topological domain" description="Cytoplasmic" evidence="17">
    <location>
        <begin position="190"/>
        <end position="247"/>
    </location>
</feature>
<keyword evidence="5 17" id="KW-0808">Transferase</keyword>
<dbReference type="GO" id="GO:0032259">
    <property type="term" value="P:methylation"/>
    <property type="evidence" value="ECO:0007669"/>
    <property type="project" value="UniProtKB-KW"/>
</dbReference>
<dbReference type="UniPathway" id="UPA00753"/>
<dbReference type="GO" id="GO:0031966">
    <property type="term" value="C:mitochondrial membrane"/>
    <property type="evidence" value="ECO:0007669"/>
    <property type="project" value="UniProtKB-SubCell"/>
</dbReference>
<dbReference type="STRING" id="401625.A0A0P1BAG7"/>
<name>A0A0P1BAG7_9BASI</name>
<dbReference type="InterPro" id="IPR007318">
    <property type="entry name" value="Phopholipid_MeTrfase"/>
</dbReference>
<evidence type="ECO:0000256" key="1">
    <source>
        <dbReference type="ARBA" id="ARBA00004969"/>
    </source>
</evidence>
<evidence type="ECO:0000256" key="15">
    <source>
        <dbReference type="ARBA" id="ARBA00051252"/>
    </source>
</evidence>
<evidence type="ECO:0000256" key="5">
    <source>
        <dbReference type="ARBA" id="ARBA00022679"/>
    </source>
</evidence>
<keyword evidence="10 17" id="KW-0443">Lipid metabolism</keyword>
<feature type="intramembrane region" description="Helical" evidence="17">
    <location>
        <begin position="23"/>
        <end position="43"/>
    </location>
</feature>
<feature type="compositionally biased region" description="Basic residues" evidence="18">
    <location>
        <begin position="237"/>
        <end position="247"/>
    </location>
</feature>
<evidence type="ECO:0000256" key="18">
    <source>
        <dbReference type="SAM" id="MobiDB-lite"/>
    </source>
</evidence>
<organism evidence="20 21">
    <name type="scientific">Ceraceosorus bombacis</name>
    <dbReference type="NCBI Taxonomy" id="401625"/>
    <lineage>
        <taxon>Eukaryota</taxon>
        <taxon>Fungi</taxon>
        <taxon>Dikarya</taxon>
        <taxon>Basidiomycota</taxon>
        <taxon>Ustilaginomycotina</taxon>
        <taxon>Exobasidiomycetes</taxon>
        <taxon>Ceraceosorales</taxon>
        <taxon>Ceraceosoraceae</taxon>
        <taxon>Ceraceosorus</taxon>
    </lineage>
</organism>
<evidence type="ECO:0000256" key="2">
    <source>
        <dbReference type="ARBA" id="ARBA00005189"/>
    </source>
</evidence>
<evidence type="ECO:0000313" key="21">
    <source>
        <dbReference type="Proteomes" id="UP000054845"/>
    </source>
</evidence>
<dbReference type="PROSITE" id="PS51599">
    <property type="entry name" value="SAM_PEMT_PEM2"/>
    <property type="match status" value="1"/>
</dbReference>
<evidence type="ECO:0000256" key="11">
    <source>
        <dbReference type="ARBA" id="ARBA00023128"/>
    </source>
</evidence>
<keyword evidence="11 17" id="KW-0496">Mitochondrion</keyword>
<keyword evidence="6 17" id="KW-0949">S-adenosyl-L-methionine</keyword>
<feature type="transmembrane region" description="Helical" evidence="19">
    <location>
        <begin position="60"/>
        <end position="78"/>
    </location>
</feature>
<evidence type="ECO:0000256" key="4">
    <source>
        <dbReference type="ARBA" id="ARBA00022603"/>
    </source>
</evidence>
<dbReference type="OrthoDB" id="8300106at2759"/>
<dbReference type="Pfam" id="PF04191">
    <property type="entry name" value="PEMT"/>
    <property type="match status" value="1"/>
</dbReference>
<proteinExistence type="inferred from homology"/>
<evidence type="ECO:0000256" key="10">
    <source>
        <dbReference type="ARBA" id="ARBA00023098"/>
    </source>
</evidence>
<feature type="topological domain" description="Lumenal" evidence="17">
    <location>
        <begin position="126"/>
        <end position="168"/>
    </location>
</feature>
<dbReference type="GO" id="GO:0005789">
    <property type="term" value="C:endoplasmic reticulum membrane"/>
    <property type="evidence" value="ECO:0007669"/>
    <property type="project" value="UniProtKB-SubCell"/>
</dbReference>
<feature type="transmembrane region" description="Helical" evidence="19">
    <location>
        <begin position="161"/>
        <end position="187"/>
    </location>
</feature>
<dbReference type="AlphaFoldDB" id="A0A0P1BAG7"/>
<comment type="pathway">
    <text evidence="1 17">Phospholipid metabolism; phosphatidylcholine biosynthesis.</text>
</comment>
<feature type="topological domain" description="Lumenal" evidence="17">
    <location>
        <begin position="1"/>
        <end position="22"/>
    </location>
</feature>
<dbReference type="PROSITE" id="PS50244">
    <property type="entry name" value="S5A_REDUCTASE"/>
    <property type="match status" value="1"/>
</dbReference>
<comment type="function">
    <text evidence="17">Catalyzes the second two steps of the methylation pathway of phosphatidylcholine biosynthesis, the SAM-dependent methylation of phosphatidylmonomethylethanolamine (PMME) to phosphatidyldimethylethanolamine (PDME) and of PDME to phosphatidylcholine (PC).</text>
</comment>
<comment type="similarity">
    <text evidence="17">Belongs to the class VI-like SAM-binding methyltransferase superfamily. PEMT/PEM2 methyltransferase family.</text>
</comment>
<evidence type="ECO:0000256" key="14">
    <source>
        <dbReference type="ARBA" id="ARBA00023264"/>
    </source>
</evidence>
<comment type="subcellular location">
    <subcellularLocation>
        <location evidence="17">Endoplasmic reticulum membrane</location>
        <topology evidence="17">Multi-pass membrane protein</topology>
    </subcellularLocation>
    <subcellularLocation>
        <location evidence="17">Mitochondrion membrane</location>
        <topology evidence="17">Multi-pass membrane protein</topology>
    </subcellularLocation>
</comment>
<sequence>MSSLLGHKHNPYLFPGVVDFSQIDFWIAAACICFNPLYWNLVAQNEYRNKTITKLLRGNTYLGCYLLGASIFLLGILRDHLYNHAIASQPANALLLHPAAKVGGAAIFAVGQVFVITSMWALGVTGTYLGDYFGILMPSIVTGFPFNVVADPMYVGSSMCFFGVALWFGKPAGVILSVLVVIVYIVAMRFEGPFTANIYATAAREKERHEKIEAIQAADGPARGTRSHGTSSPAPKATRRSSRKRAD</sequence>
<keyword evidence="9 17" id="KW-1133">Transmembrane helix</keyword>
<dbReference type="FunFam" id="1.20.120.1630:FF:000005">
    <property type="entry name" value="Phosphatidylethanolamine N-methyltransferase"/>
    <property type="match status" value="1"/>
</dbReference>
<dbReference type="Proteomes" id="UP000054845">
    <property type="component" value="Unassembled WGS sequence"/>
</dbReference>
<evidence type="ECO:0000256" key="3">
    <source>
        <dbReference type="ARBA" id="ARBA00022516"/>
    </source>
</evidence>
<evidence type="ECO:0000256" key="19">
    <source>
        <dbReference type="SAM" id="Phobius"/>
    </source>
</evidence>
<dbReference type="Gene3D" id="1.20.120.1630">
    <property type="match status" value="1"/>
</dbReference>
<feature type="transmembrane region" description="Helical" evidence="19">
    <location>
        <begin position="129"/>
        <end position="149"/>
    </location>
</feature>
<feature type="binding site" evidence="17">
    <location>
        <begin position="191"/>
        <end position="192"/>
    </location>
    <ligand>
        <name>S-adenosyl-L-methionine</name>
        <dbReference type="ChEBI" id="CHEBI:59789"/>
    </ligand>
</feature>